<protein>
    <submittedName>
        <fullName evidence="1">Uncharacterized protein</fullName>
    </submittedName>
</protein>
<reference evidence="1" key="1">
    <citation type="journal article" date="2019" name="bioRxiv">
        <title>The Genome of the Zebra Mussel, Dreissena polymorpha: A Resource for Invasive Species Research.</title>
        <authorList>
            <person name="McCartney M.A."/>
            <person name="Auch B."/>
            <person name="Kono T."/>
            <person name="Mallez S."/>
            <person name="Zhang Y."/>
            <person name="Obille A."/>
            <person name="Becker A."/>
            <person name="Abrahante J.E."/>
            <person name="Garbe J."/>
            <person name="Badalamenti J.P."/>
            <person name="Herman A."/>
            <person name="Mangelson H."/>
            <person name="Liachko I."/>
            <person name="Sullivan S."/>
            <person name="Sone E.D."/>
            <person name="Koren S."/>
            <person name="Silverstein K.A.T."/>
            <person name="Beckman K.B."/>
            <person name="Gohl D.M."/>
        </authorList>
    </citation>
    <scope>NUCLEOTIDE SEQUENCE</scope>
    <source>
        <strain evidence="1">Duluth1</strain>
        <tissue evidence="1">Whole animal</tissue>
    </source>
</reference>
<proteinExistence type="predicted"/>
<reference evidence="1" key="2">
    <citation type="submission" date="2020-11" db="EMBL/GenBank/DDBJ databases">
        <authorList>
            <person name="McCartney M.A."/>
            <person name="Auch B."/>
            <person name="Kono T."/>
            <person name="Mallez S."/>
            <person name="Becker A."/>
            <person name="Gohl D.M."/>
            <person name="Silverstein K.A.T."/>
            <person name="Koren S."/>
            <person name="Bechman K.B."/>
            <person name="Herman A."/>
            <person name="Abrahante J.E."/>
            <person name="Garbe J."/>
        </authorList>
    </citation>
    <scope>NUCLEOTIDE SEQUENCE</scope>
    <source>
        <strain evidence="1">Duluth1</strain>
        <tissue evidence="1">Whole animal</tissue>
    </source>
</reference>
<dbReference type="Proteomes" id="UP000828390">
    <property type="component" value="Unassembled WGS sequence"/>
</dbReference>
<keyword evidence="2" id="KW-1185">Reference proteome</keyword>
<organism evidence="1 2">
    <name type="scientific">Dreissena polymorpha</name>
    <name type="common">Zebra mussel</name>
    <name type="synonym">Mytilus polymorpha</name>
    <dbReference type="NCBI Taxonomy" id="45954"/>
    <lineage>
        <taxon>Eukaryota</taxon>
        <taxon>Metazoa</taxon>
        <taxon>Spiralia</taxon>
        <taxon>Lophotrochozoa</taxon>
        <taxon>Mollusca</taxon>
        <taxon>Bivalvia</taxon>
        <taxon>Autobranchia</taxon>
        <taxon>Heteroconchia</taxon>
        <taxon>Euheterodonta</taxon>
        <taxon>Imparidentia</taxon>
        <taxon>Neoheterodontei</taxon>
        <taxon>Myida</taxon>
        <taxon>Dreissenoidea</taxon>
        <taxon>Dreissenidae</taxon>
        <taxon>Dreissena</taxon>
    </lineage>
</organism>
<sequence length="57" mass="6326">MSSADPFSKNTLKIPVHVDPFQTACRVIYNAQLVEIVDQAENAFLVNESTLRNSECA</sequence>
<name>A0A9D4EW77_DREPO</name>
<evidence type="ECO:0000313" key="2">
    <source>
        <dbReference type="Proteomes" id="UP000828390"/>
    </source>
</evidence>
<dbReference type="EMBL" id="JAIWYP010000008">
    <property type="protein sequence ID" value="KAH3787780.1"/>
    <property type="molecule type" value="Genomic_DNA"/>
</dbReference>
<accession>A0A9D4EW77</accession>
<dbReference type="AlphaFoldDB" id="A0A9D4EW77"/>
<comment type="caution">
    <text evidence="1">The sequence shown here is derived from an EMBL/GenBank/DDBJ whole genome shotgun (WGS) entry which is preliminary data.</text>
</comment>
<gene>
    <name evidence="1" type="ORF">DPMN_165909</name>
</gene>
<evidence type="ECO:0000313" key="1">
    <source>
        <dbReference type="EMBL" id="KAH3787780.1"/>
    </source>
</evidence>